<dbReference type="InterPro" id="IPR014284">
    <property type="entry name" value="RNA_pol_sigma-70_dom"/>
</dbReference>
<reference evidence="8 9" key="1">
    <citation type="submission" date="2016-03" db="EMBL/GenBank/DDBJ databases">
        <title>Niastella vici sp. nov., isolated from farmland soil.</title>
        <authorList>
            <person name="Chen L."/>
            <person name="Wang D."/>
            <person name="Yang S."/>
            <person name="Wang G."/>
        </authorList>
    </citation>
    <scope>NUCLEOTIDE SEQUENCE [LARGE SCALE GENOMIC DNA]</scope>
    <source>
        <strain evidence="8 9">DJ57</strain>
    </source>
</reference>
<keyword evidence="4" id="KW-0804">Transcription</keyword>
<keyword evidence="3" id="KW-0731">Sigma factor</keyword>
<dbReference type="GO" id="GO:0016987">
    <property type="term" value="F:sigma factor activity"/>
    <property type="evidence" value="ECO:0007669"/>
    <property type="project" value="UniProtKB-KW"/>
</dbReference>
<evidence type="ECO:0000256" key="5">
    <source>
        <dbReference type="SAM" id="Phobius"/>
    </source>
</evidence>
<dbReference type="Pfam" id="PF04542">
    <property type="entry name" value="Sigma70_r2"/>
    <property type="match status" value="1"/>
</dbReference>
<keyword evidence="9" id="KW-1185">Reference proteome</keyword>
<comment type="similarity">
    <text evidence="1">Belongs to the sigma-70 factor family. ECF subfamily.</text>
</comment>
<dbReference type="InterPro" id="IPR013249">
    <property type="entry name" value="RNA_pol_sigma70_r4_t2"/>
</dbReference>
<sequence>MYNEKELFRRIGESDESAFAVIFHRYKSSLFDYGIKITKSHTAAEELVQECFVKLWLARQNLPAIDNPAGYLHMMARNAGVDYLRRLSLDAGLQKKVWAGISESDNPTLQKVQVSETQRLIDEAVAQLPPQQREVFLLSRYEGLNYEQIGEQLGIAGNTVKNHLVKALKFVREYLGKKYGNPIVLVLVTFPGLLFIN</sequence>
<evidence type="ECO:0000256" key="2">
    <source>
        <dbReference type="ARBA" id="ARBA00023015"/>
    </source>
</evidence>
<comment type="caution">
    <text evidence="8">The sequence shown here is derived from an EMBL/GenBank/DDBJ whole genome shotgun (WGS) entry which is preliminary data.</text>
</comment>
<dbReference type="STRING" id="1703345.A3860_09165"/>
<gene>
    <name evidence="8" type="ORF">A3860_09165</name>
</gene>
<dbReference type="InterPro" id="IPR013325">
    <property type="entry name" value="RNA_pol_sigma_r2"/>
</dbReference>
<keyword evidence="5" id="KW-0472">Membrane</keyword>
<dbReference type="PANTHER" id="PTHR43133:SF46">
    <property type="entry name" value="RNA POLYMERASE SIGMA-70 FACTOR ECF SUBFAMILY"/>
    <property type="match status" value="1"/>
</dbReference>
<keyword evidence="5" id="KW-1133">Transmembrane helix</keyword>
<evidence type="ECO:0008006" key="10">
    <source>
        <dbReference type="Google" id="ProtNLM"/>
    </source>
</evidence>
<dbReference type="SUPFAM" id="SSF88946">
    <property type="entry name" value="Sigma2 domain of RNA polymerase sigma factors"/>
    <property type="match status" value="1"/>
</dbReference>
<dbReference type="GO" id="GO:0006352">
    <property type="term" value="P:DNA-templated transcription initiation"/>
    <property type="evidence" value="ECO:0007669"/>
    <property type="project" value="InterPro"/>
</dbReference>
<dbReference type="GO" id="GO:0003677">
    <property type="term" value="F:DNA binding"/>
    <property type="evidence" value="ECO:0007669"/>
    <property type="project" value="InterPro"/>
</dbReference>
<accession>A0A1V9FHU8</accession>
<feature type="transmembrane region" description="Helical" evidence="5">
    <location>
        <begin position="179"/>
        <end position="196"/>
    </location>
</feature>
<dbReference type="InterPro" id="IPR013324">
    <property type="entry name" value="RNA_pol_sigma_r3/r4-like"/>
</dbReference>
<dbReference type="Gene3D" id="1.10.1740.10">
    <property type="match status" value="1"/>
</dbReference>
<dbReference type="Pfam" id="PF08281">
    <property type="entry name" value="Sigma70_r4_2"/>
    <property type="match status" value="1"/>
</dbReference>
<dbReference type="InterPro" id="IPR014327">
    <property type="entry name" value="RNA_pol_sigma70_bacteroid"/>
</dbReference>
<evidence type="ECO:0000256" key="1">
    <source>
        <dbReference type="ARBA" id="ARBA00010641"/>
    </source>
</evidence>
<keyword evidence="5" id="KW-0812">Transmembrane</keyword>
<dbReference type="Proteomes" id="UP000192796">
    <property type="component" value="Unassembled WGS sequence"/>
</dbReference>
<evidence type="ECO:0000259" key="7">
    <source>
        <dbReference type="Pfam" id="PF08281"/>
    </source>
</evidence>
<dbReference type="SUPFAM" id="SSF88659">
    <property type="entry name" value="Sigma3 and sigma4 domains of RNA polymerase sigma factors"/>
    <property type="match status" value="1"/>
</dbReference>
<dbReference type="InterPro" id="IPR036388">
    <property type="entry name" value="WH-like_DNA-bd_sf"/>
</dbReference>
<organism evidence="8 9">
    <name type="scientific">Niastella vici</name>
    <dbReference type="NCBI Taxonomy" id="1703345"/>
    <lineage>
        <taxon>Bacteria</taxon>
        <taxon>Pseudomonadati</taxon>
        <taxon>Bacteroidota</taxon>
        <taxon>Chitinophagia</taxon>
        <taxon>Chitinophagales</taxon>
        <taxon>Chitinophagaceae</taxon>
        <taxon>Niastella</taxon>
    </lineage>
</organism>
<dbReference type="EMBL" id="LVYD01000113">
    <property type="protein sequence ID" value="OQP57786.1"/>
    <property type="molecule type" value="Genomic_DNA"/>
</dbReference>
<feature type="domain" description="RNA polymerase sigma factor 70 region 4 type 2" evidence="7">
    <location>
        <begin position="119"/>
        <end position="170"/>
    </location>
</feature>
<dbReference type="NCBIfam" id="TIGR02985">
    <property type="entry name" value="Sig70_bacteroi1"/>
    <property type="match status" value="1"/>
</dbReference>
<proteinExistence type="inferred from homology"/>
<evidence type="ECO:0000256" key="4">
    <source>
        <dbReference type="ARBA" id="ARBA00023163"/>
    </source>
</evidence>
<evidence type="ECO:0000313" key="8">
    <source>
        <dbReference type="EMBL" id="OQP57786.1"/>
    </source>
</evidence>
<dbReference type="PANTHER" id="PTHR43133">
    <property type="entry name" value="RNA POLYMERASE ECF-TYPE SIGMA FACTO"/>
    <property type="match status" value="1"/>
</dbReference>
<evidence type="ECO:0000256" key="3">
    <source>
        <dbReference type="ARBA" id="ARBA00023082"/>
    </source>
</evidence>
<dbReference type="Gene3D" id="1.10.10.10">
    <property type="entry name" value="Winged helix-like DNA-binding domain superfamily/Winged helix DNA-binding domain"/>
    <property type="match status" value="1"/>
</dbReference>
<feature type="domain" description="RNA polymerase sigma-70 region 2" evidence="6">
    <location>
        <begin position="23"/>
        <end position="87"/>
    </location>
</feature>
<keyword evidence="2" id="KW-0805">Transcription regulation</keyword>
<protein>
    <recommendedName>
        <fullName evidence="10">HTH luxR-type domain-containing protein</fullName>
    </recommendedName>
</protein>
<dbReference type="CDD" id="cd06171">
    <property type="entry name" value="Sigma70_r4"/>
    <property type="match status" value="1"/>
</dbReference>
<dbReference type="InterPro" id="IPR007627">
    <property type="entry name" value="RNA_pol_sigma70_r2"/>
</dbReference>
<dbReference type="NCBIfam" id="TIGR02937">
    <property type="entry name" value="sigma70-ECF"/>
    <property type="match status" value="1"/>
</dbReference>
<evidence type="ECO:0000259" key="6">
    <source>
        <dbReference type="Pfam" id="PF04542"/>
    </source>
</evidence>
<evidence type="ECO:0000313" key="9">
    <source>
        <dbReference type="Proteomes" id="UP000192796"/>
    </source>
</evidence>
<dbReference type="AlphaFoldDB" id="A0A1V9FHU8"/>
<dbReference type="InterPro" id="IPR039425">
    <property type="entry name" value="RNA_pol_sigma-70-like"/>
</dbReference>
<name>A0A1V9FHU8_9BACT</name>